<organism evidence="1 2">
    <name type="scientific">Bacillus safensis</name>
    <dbReference type="NCBI Taxonomy" id="561879"/>
    <lineage>
        <taxon>Bacteria</taxon>
        <taxon>Bacillati</taxon>
        <taxon>Bacillota</taxon>
        <taxon>Bacilli</taxon>
        <taxon>Bacillales</taxon>
        <taxon>Bacillaceae</taxon>
        <taxon>Bacillus</taxon>
    </lineage>
</organism>
<dbReference type="AlphaFoldDB" id="A0A5S9M4E9"/>
<gene>
    <name evidence="1" type="ORF">BsIDN1_12930</name>
</gene>
<evidence type="ECO:0000313" key="2">
    <source>
        <dbReference type="Proteomes" id="UP000464658"/>
    </source>
</evidence>
<name>A0A5S9M4E9_BACIA</name>
<dbReference type="Proteomes" id="UP000464658">
    <property type="component" value="Chromosome"/>
</dbReference>
<dbReference type="EMBL" id="AP021906">
    <property type="protein sequence ID" value="BBP87675.1"/>
    <property type="molecule type" value="Genomic_DNA"/>
</dbReference>
<evidence type="ECO:0000313" key="1">
    <source>
        <dbReference type="EMBL" id="BBP87675.1"/>
    </source>
</evidence>
<protein>
    <submittedName>
        <fullName evidence="1">Uncharacterized protein</fullName>
    </submittedName>
</protein>
<reference evidence="1 2" key="1">
    <citation type="submission" date="2019-12" db="EMBL/GenBank/DDBJ databases">
        <title>Full genome sequence of a Bacillus safensis strain isolated from commercially available natto in Indonesia.</title>
        <authorList>
            <person name="Yoshida M."/>
            <person name="Uomi M."/>
            <person name="Waturangi D."/>
            <person name="Ekaputri J.J."/>
            <person name="Setiamarga D.H.E."/>
        </authorList>
    </citation>
    <scope>NUCLEOTIDE SEQUENCE [LARGE SCALE GENOMIC DNA]</scope>
    <source>
        <strain evidence="1 2">IDN1</strain>
    </source>
</reference>
<accession>A0A5S9M4E9</accession>
<proteinExistence type="predicted"/>
<sequence>MIQKKRTLFNGIDRVQVNELDEELVEGIVGKRYEQLTSKLKEILRIPSNLYIWKQLDPGKVYAECSTASHLISEWWGQLSEKMF</sequence>